<keyword evidence="1" id="KW-0812">Transmembrane</keyword>
<proteinExistence type="predicted"/>
<evidence type="ECO:0000256" key="1">
    <source>
        <dbReference type="SAM" id="Phobius"/>
    </source>
</evidence>
<evidence type="ECO:0000313" key="2">
    <source>
        <dbReference type="EMBL" id="GAA0220564.1"/>
    </source>
</evidence>
<gene>
    <name evidence="2" type="ORF">GCM10009539_02270</name>
</gene>
<feature type="transmembrane region" description="Helical" evidence="1">
    <location>
        <begin position="57"/>
        <end position="79"/>
    </location>
</feature>
<keyword evidence="1" id="KW-0472">Membrane</keyword>
<dbReference type="RefSeq" id="WP_344646817.1">
    <property type="nucleotide sequence ID" value="NZ_BAAAGX010000002.1"/>
</dbReference>
<keyword evidence="3" id="KW-1185">Reference proteome</keyword>
<feature type="transmembrane region" description="Helical" evidence="1">
    <location>
        <begin position="21"/>
        <end position="42"/>
    </location>
</feature>
<accession>A0ABN0TFP0</accession>
<keyword evidence="1" id="KW-1133">Transmembrane helix</keyword>
<sequence length="107" mass="11582">MDLVAVIYGLYRLYDSSAGDVLLGAGLATVLEIAVSGGYLVYLREFADFAQRYGRTFLAVTVLLALWLLLGNAVLLVGYRLMLRRTLHRAGRPTPRPAGPSSAEPVA</sequence>
<reference evidence="2 3" key="1">
    <citation type="journal article" date="2019" name="Int. J. Syst. Evol. Microbiol.">
        <title>The Global Catalogue of Microorganisms (GCM) 10K type strain sequencing project: providing services to taxonomists for standard genome sequencing and annotation.</title>
        <authorList>
            <consortium name="The Broad Institute Genomics Platform"/>
            <consortium name="The Broad Institute Genome Sequencing Center for Infectious Disease"/>
            <person name="Wu L."/>
            <person name="Ma J."/>
        </authorList>
    </citation>
    <scope>NUCLEOTIDE SEQUENCE [LARGE SCALE GENOMIC DNA]</scope>
    <source>
        <strain evidence="2 3">JCM 10425</strain>
    </source>
</reference>
<evidence type="ECO:0000313" key="3">
    <source>
        <dbReference type="Proteomes" id="UP001500967"/>
    </source>
</evidence>
<dbReference type="EMBL" id="BAAAGX010000002">
    <property type="protein sequence ID" value="GAA0220564.1"/>
    <property type="molecule type" value="Genomic_DNA"/>
</dbReference>
<dbReference type="Proteomes" id="UP001500967">
    <property type="component" value="Unassembled WGS sequence"/>
</dbReference>
<organism evidence="2 3">
    <name type="scientific">Cryptosporangium japonicum</name>
    <dbReference type="NCBI Taxonomy" id="80872"/>
    <lineage>
        <taxon>Bacteria</taxon>
        <taxon>Bacillati</taxon>
        <taxon>Actinomycetota</taxon>
        <taxon>Actinomycetes</taxon>
        <taxon>Cryptosporangiales</taxon>
        <taxon>Cryptosporangiaceae</taxon>
        <taxon>Cryptosporangium</taxon>
    </lineage>
</organism>
<protein>
    <submittedName>
        <fullName evidence="2">Uncharacterized protein</fullName>
    </submittedName>
</protein>
<name>A0ABN0TFP0_9ACTN</name>
<comment type="caution">
    <text evidence="2">The sequence shown here is derived from an EMBL/GenBank/DDBJ whole genome shotgun (WGS) entry which is preliminary data.</text>
</comment>